<evidence type="ECO:0000313" key="2">
    <source>
        <dbReference type="EMBL" id="CDS01316.1"/>
    </source>
</evidence>
<protein>
    <recommendedName>
        <fullName evidence="4">RNase H type-1 domain-containing protein</fullName>
    </recommendedName>
</protein>
<evidence type="ECO:0000256" key="1">
    <source>
        <dbReference type="SAM" id="MobiDB-lite"/>
    </source>
</evidence>
<dbReference type="Proteomes" id="UP000242770">
    <property type="component" value="Unassembled WGS sequence"/>
</dbReference>
<dbReference type="STRING" id="49012.A0A0F7RWE1"/>
<proteinExistence type="predicted"/>
<dbReference type="SUPFAM" id="SSF53098">
    <property type="entry name" value="Ribonuclease H-like"/>
    <property type="match status" value="1"/>
</dbReference>
<dbReference type="Gene3D" id="3.30.420.10">
    <property type="entry name" value="Ribonuclease H-like superfamily/Ribonuclease H"/>
    <property type="match status" value="1"/>
</dbReference>
<evidence type="ECO:0008006" key="4">
    <source>
        <dbReference type="Google" id="ProtNLM"/>
    </source>
</evidence>
<gene>
    <name evidence="2" type="primary">SSCI63580.1</name>
</gene>
<organism evidence="2 3">
    <name type="scientific">Sporisorium scitamineum</name>
    <dbReference type="NCBI Taxonomy" id="49012"/>
    <lineage>
        <taxon>Eukaryota</taxon>
        <taxon>Fungi</taxon>
        <taxon>Dikarya</taxon>
        <taxon>Basidiomycota</taxon>
        <taxon>Ustilaginomycotina</taxon>
        <taxon>Ustilaginomycetes</taxon>
        <taxon>Ustilaginales</taxon>
        <taxon>Ustilaginaceae</taxon>
        <taxon>Sporisorium</taxon>
    </lineage>
</organism>
<dbReference type="InterPro" id="IPR012337">
    <property type="entry name" value="RNaseH-like_sf"/>
</dbReference>
<name>A0A0F7RWE1_9BASI</name>
<reference evidence="3" key="1">
    <citation type="submission" date="2014-06" db="EMBL/GenBank/DDBJ databases">
        <authorList>
            <person name="Berkman P.J."/>
        </authorList>
    </citation>
    <scope>NUCLEOTIDE SEQUENCE [LARGE SCALE GENOMIC DNA]</scope>
</reference>
<feature type="region of interest" description="Disordered" evidence="1">
    <location>
        <begin position="140"/>
        <end position="181"/>
    </location>
</feature>
<dbReference type="InterPro" id="IPR036397">
    <property type="entry name" value="RNaseH_sf"/>
</dbReference>
<keyword evidence="3" id="KW-1185">Reference proteome</keyword>
<evidence type="ECO:0000313" key="3">
    <source>
        <dbReference type="Proteomes" id="UP000242770"/>
    </source>
</evidence>
<sequence>MSAPDYRYLQAWARPSAPKPSSSSGTTSKRLYDSNTLYEAVLPTTEGVTATPATQTQDTNAQQQQTSAYQVRLDIPGGISYAPDALAQHNSVKRLFIPATMHDRDAKEYDFAREIEAKKTAAASKKKPELDEHGRTQAQAYKESVEQQQSSTPDVKPFEIPASSESTSQESGTETKDSGDAASIMTNATTASVQSKMTTLTLTAERTQTLPINVSANVVATPFRPPPSITGDASTARTPWAATSSWTSHRALDRLTEKEKKLGITQFEEATEGRVPSAYEASLFPTQSDAATIKTARPSGELLVEDLFVPDPRPWRPLRYVRKVDPRQMLILCAGAALTPGQVAAMKLGSDASTILTTDTSAAGFGASDAASIYSAIPTDFSMQATRKAMFGAGKLPDYKSLEAQLKTSSSSAALPTTQGAEEKRAGLGFVFCPTHDPRARHPSYKRSPEIAVEPNFSRRLERPPELCHSTLRRAALRSALAALEFTKWESEGFDKIVIATHHTWLVDGISRWIWEWRHNKWRIMAESPLGMVGEQVPDRDLWELLDKAVKGYEEIDCTVRFWKVSKEQNLEAVGLAQEALYRFLSVVETINLSFNGTIDTKLASNTNPNEAATRPFERFFLLIVTFPSADEGFRGSDLSKAGTAGTLLFIATSVSTTSSSPLSTELATVNLLTNLFTNPATKCVPNADHSTTSPTPL</sequence>
<dbReference type="AlphaFoldDB" id="A0A0F7RWE1"/>
<feature type="compositionally biased region" description="Low complexity" evidence="1">
    <location>
        <begin position="163"/>
        <end position="172"/>
    </location>
</feature>
<dbReference type="GO" id="GO:0003676">
    <property type="term" value="F:nucleic acid binding"/>
    <property type="evidence" value="ECO:0007669"/>
    <property type="project" value="InterPro"/>
</dbReference>
<accession>A0A0F7RWE1</accession>
<dbReference type="EMBL" id="CCFA01003773">
    <property type="protein sequence ID" value="CDS01316.1"/>
    <property type="molecule type" value="Genomic_DNA"/>
</dbReference>